<keyword evidence="1" id="KW-0812">Transmembrane</keyword>
<dbReference type="Gene3D" id="3.20.20.140">
    <property type="entry name" value="Metal-dependent hydrolases"/>
    <property type="match status" value="1"/>
</dbReference>
<dbReference type="EMBL" id="UINC01001877">
    <property type="protein sequence ID" value="SUZ90225.1"/>
    <property type="molecule type" value="Genomic_DNA"/>
</dbReference>
<dbReference type="PANTHER" id="PTHR11647">
    <property type="entry name" value="HYDRANTOINASE/DIHYDROPYRIMIDINASE FAMILY MEMBER"/>
    <property type="match status" value="1"/>
</dbReference>
<evidence type="ECO:0000259" key="2">
    <source>
        <dbReference type="Pfam" id="PF07969"/>
    </source>
</evidence>
<dbReference type="Pfam" id="PF07969">
    <property type="entry name" value="Amidohydro_3"/>
    <property type="match status" value="1"/>
</dbReference>
<organism evidence="3">
    <name type="scientific">marine metagenome</name>
    <dbReference type="NCBI Taxonomy" id="408172"/>
    <lineage>
        <taxon>unclassified sequences</taxon>
        <taxon>metagenomes</taxon>
        <taxon>ecological metagenomes</taxon>
    </lineage>
</organism>
<dbReference type="SUPFAM" id="SSF51556">
    <property type="entry name" value="Metallo-dependent hydrolases"/>
    <property type="match status" value="1"/>
</dbReference>
<protein>
    <recommendedName>
        <fullName evidence="2">Amidohydrolase 3 domain-containing protein</fullName>
    </recommendedName>
</protein>
<dbReference type="SUPFAM" id="SSF51338">
    <property type="entry name" value="Composite domain of metallo-dependent hydrolases"/>
    <property type="match status" value="1"/>
</dbReference>
<evidence type="ECO:0000313" key="3">
    <source>
        <dbReference type="EMBL" id="SUZ90225.1"/>
    </source>
</evidence>
<dbReference type="GO" id="GO:0016811">
    <property type="term" value="F:hydrolase activity, acting on carbon-nitrogen (but not peptide) bonds, in linear amides"/>
    <property type="evidence" value="ECO:0007669"/>
    <property type="project" value="InterPro"/>
</dbReference>
<evidence type="ECO:0000256" key="1">
    <source>
        <dbReference type="SAM" id="Phobius"/>
    </source>
</evidence>
<reference evidence="3" key="1">
    <citation type="submission" date="2018-05" db="EMBL/GenBank/DDBJ databases">
        <authorList>
            <person name="Lanie J.A."/>
            <person name="Ng W.-L."/>
            <person name="Kazmierczak K.M."/>
            <person name="Andrzejewski T.M."/>
            <person name="Davidsen T.M."/>
            <person name="Wayne K.J."/>
            <person name="Tettelin H."/>
            <person name="Glass J.I."/>
            <person name="Rusch D."/>
            <person name="Podicherti R."/>
            <person name="Tsui H.-C.T."/>
            <person name="Winkler M.E."/>
        </authorList>
    </citation>
    <scope>NUCLEOTIDE SEQUENCE</scope>
</reference>
<keyword evidence="1" id="KW-1133">Transmembrane helix</keyword>
<dbReference type="PANTHER" id="PTHR11647:SF1">
    <property type="entry name" value="COLLAPSIN RESPONSE MEDIATOR PROTEIN"/>
    <property type="match status" value="1"/>
</dbReference>
<dbReference type="GO" id="GO:0005829">
    <property type="term" value="C:cytosol"/>
    <property type="evidence" value="ECO:0007669"/>
    <property type="project" value="TreeGrafter"/>
</dbReference>
<dbReference type="Gene3D" id="2.30.40.10">
    <property type="entry name" value="Urease, subunit C, domain 1"/>
    <property type="match status" value="1"/>
</dbReference>
<dbReference type="InterPro" id="IPR023100">
    <property type="entry name" value="D-aminoacylase_insert_dom_sf"/>
</dbReference>
<dbReference type="InterPro" id="IPR050378">
    <property type="entry name" value="Metallo-dep_Hydrolases_sf"/>
</dbReference>
<dbReference type="Gene3D" id="3.30.1490.130">
    <property type="entry name" value="D-aminoacylase. Domain 3"/>
    <property type="match status" value="1"/>
</dbReference>
<dbReference type="InterPro" id="IPR011059">
    <property type="entry name" value="Metal-dep_hydrolase_composite"/>
</dbReference>
<proteinExistence type="predicted"/>
<dbReference type="InterPro" id="IPR032466">
    <property type="entry name" value="Metal_Hydrolase"/>
</dbReference>
<sequence>MERNISNIGFLVVLVFTIYIWLFVGETDNSYEIIKPVNYDLVIKNGLVYDGSGQKPFIGDVAIKNDKIEYVGESKYLVSKNIIFANQKAVSPGFINMLSWAVDDIIIDGRSQGDIRQGVTLEVFGEGVSMGPLNVEMQKNREANGLGVGDVDYELTWVTLGEYLQFLEDKGVSTNVASFVGATTLRVHQIGYDDRPPTEMELDSMKMLVRQAMEEGALGIGSSLIYAPAFYAATDELIELCKVASEYGGMYISHIRSEGNRFLESVDELIRISSEANIDAEIYHLKAGGKDNHYKLDMVIDKVDSARLAGLNITADMYTYTAGATGLDASMPPWVQEGGYSEWKRRLQDPDIRARVINEINTPTDEWENLYLQAGSAKNIILIGFANPDLRYLTGKTLYEASQILNKDPVETMMDLVIEDGSRVGTVYFIMSEENIKKKIALPWMRFGSDAGSMTPEGKFLESNTHPRAYGNFARLLGKYVRDEGIISLEEAIKKLTSNPAKTLKIKGRGMLKKGYYADVVIFDQNAIQDYATFNQPHQFSTGVNHVVVNGEQVFKYGNHTGATPGRFVKGPGYKD</sequence>
<keyword evidence="1" id="KW-0472">Membrane</keyword>
<dbReference type="AlphaFoldDB" id="A0A381REK1"/>
<dbReference type="CDD" id="cd01297">
    <property type="entry name" value="D-aminoacylase"/>
    <property type="match status" value="1"/>
</dbReference>
<dbReference type="InterPro" id="IPR013108">
    <property type="entry name" value="Amidohydro_3"/>
</dbReference>
<gene>
    <name evidence="3" type="ORF">METZ01_LOCUS43079</name>
</gene>
<name>A0A381REK1_9ZZZZ</name>
<feature type="domain" description="Amidohydrolase 3" evidence="2">
    <location>
        <begin position="447"/>
        <end position="555"/>
    </location>
</feature>
<feature type="transmembrane region" description="Helical" evidence="1">
    <location>
        <begin position="7"/>
        <end position="24"/>
    </location>
</feature>
<dbReference type="GO" id="GO:0016812">
    <property type="term" value="F:hydrolase activity, acting on carbon-nitrogen (but not peptide) bonds, in cyclic amides"/>
    <property type="evidence" value="ECO:0007669"/>
    <property type="project" value="TreeGrafter"/>
</dbReference>
<accession>A0A381REK1</accession>